<dbReference type="AlphaFoldDB" id="A0A2V1DWQ1"/>
<protein>
    <submittedName>
        <fullName evidence="2">Uncharacterized protein</fullName>
    </submittedName>
</protein>
<keyword evidence="3" id="KW-1185">Reference proteome</keyword>
<evidence type="ECO:0000313" key="3">
    <source>
        <dbReference type="Proteomes" id="UP000244855"/>
    </source>
</evidence>
<proteinExistence type="predicted"/>
<feature type="compositionally biased region" description="Polar residues" evidence="1">
    <location>
        <begin position="91"/>
        <end position="101"/>
    </location>
</feature>
<name>A0A2V1DWQ1_9PLEO</name>
<accession>A0A2V1DWQ1</accession>
<organism evidence="2 3">
    <name type="scientific">Periconia macrospinosa</name>
    <dbReference type="NCBI Taxonomy" id="97972"/>
    <lineage>
        <taxon>Eukaryota</taxon>
        <taxon>Fungi</taxon>
        <taxon>Dikarya</taxon>
        <taxon>Ascomycota</taxon>
        <taxon>Pezizomycotina</taxon>
        <taxon>Dothideomycetes</taxon>
        <taxon>Pleosporomycetidae</taxon>
        <taxon>Pleosporales</taxon>
        <taxon>Massarineae</taxon>
        <taxon>Periconiaceae</taxon>
        <taxon>Periconia</taxon>
    </lineage>
</organism>
<dbReference type="EMBL" id="KZ805341">
    <property type="protein sequence ID" value="PVI02601.1"/>
    <property type="molecule type" value="Genomic_DNA"/>
</dbReference>
<reference evidence="2 3" key="1">
    <citation type="journal article" date="2018" name="Sci. Rep.">
        <title>Comparative genomics provides insights into the lifestyle and reveals functional heterogeneity of dark septate endophytic fungi.</title>
        <authorList>
            <person name="Knapp D.G."/>
            <person name="Nemeth J.B."/>
            <person name="Barry K."/>
            <person name="Hainaut M."/>
            <person name="Henrissat B."/>
            <person name="Johnson J."/>
            <person name="Kuo A."/>
            <person name="Lim J.H.P."/>
            <person name="Lipzen A."/>
            <person name="Nolan M."/>
            <person name="Ohm R.A."/>
            <person name="Tamas L."/>
            <person name="Grigoriev I.V."/>
            <person name="Spatafora J.W."/>
            <person name="Nagy L.G."/>
            <person name="Kovacs G.M."/>
        </authorList>
    </citation>
    <scope>NUCLEOTIDE SEQUENCE [LARGE SCALE GENOMIC DNA]</scope>
    <source>
        <strain evidence="2 3">DSE2036</strain>
    </source>
</reference>
<sequence>MALHTRGGSSMYGTGFETYSLGSTRLECDLQSHGRGISVVMQPSQDAYSLSEKGVHNYAAGACHGIEELRRWLSGIRPCCCHASPFPQSPPQAHTNSQIATPSELRPASRSGRSQHGLFASSATPKPKLGLKRYPTLGFWASGGGDEAMQRARCSSISMR</sequence>
<dbReference type="Proteomes" id="UP000244855">
    <property type="component" value="Unassembled WGS sequence"/>
</dbReference>
<evidence type="ECO:0000313" key="2">
    <source>
        <dbReference type="EMBL" id="PVI02601.1"/>
    </source>
</evidence>
<gene>
    <name evidence="2" type="ORF">DM02DRAFT_298939</name>
</gene>
<feature type="region of interest" description="Disordered" evidence="1">
    <location>
        <begin position="87"/>
        <end position="125"/>
    </location>
</feature>
<evidence type="ECO:0000256" key="1">
    <source>
        <dbReference type="SAM" id="MobiDB-lite"/>
    </source>
</evidence>